<sequence>MSRAALPGLPSRYPLGDMLPSMYAGDEFAQRFTSGLDAVLSTIVSTLDNLPSYLDARVTPDDFLTWLGSWVAAGLDPGWPVELRRLVVRHAVELHRWQGTARGLVDRLWLCLGVRASVGNSGEAAWSSFAEDDLPGAQVGEVVVRVWPGRAEVDATRVTAMVDAVCPAHLTCRVEVLPGPPDEEGD</sequence>
<accession>A0A4R2JBL2</accession>
<evidence type="ECO:0000313" key="2">
    <source>
        <dbReference type="Proteomes" id="UP000295680"/>
    </source>
</evidence>
<dbReference type="OrthoDB" id="370073at2"/>
<reference evidence="1 2" key="1">
    <citation type="submission" date="2019-03" db="EMBL/GenBank/DDBJ databases">
        <title>Genomic Encyclopedia of Type Strains, Phase IV (KMG-IV): sequencing the most valuable type-strain genomes for metagenomic binning, comparative biology and taxonomic classification.</title>
        <authorList>
            <person name="Goeker M."/>
        </authorList>
    </citation>
    <scope>NUCLEOTIDE SEQUENCE [LARGE SCALE GENOMIC DNA]</scope>
    <source>
        <strain evidence="1 2">DSM 45934</strain>
    </source>
</reference>
<proteinExistence type="predicted"/>
<dbReference type="Proteomes" id="UP000295680">
    <property type="component" value="Unassembled WGS sequence"/>
</dbReference>
<name>A0A4R2JBL2_9PSEU</name>
<comment type="caution">
    <text evidence="1">The sequence shown here is derived from an EMBL/GenBank/DDBJ whole genome shotgun (WGS) entry which is preliminary data.</text>
</comment>
<dbReference type="InterPro" id="IPR006521">
    <property type="entry name" value="Tail_protein_I"/>
</dbReference>
<dbReference type="AlphaFoldDB" id="A0A4R2JBL2"/>
<dbReference type="RefSeq" id="WP_132121837.1">
    <property type="nucleotide sequence ID" value="NZ_SLWS01000007.1"/>
</dbReference>
<dbReference type="Pfam" id="PF09684">
    <property type="entry name" value="Tail_P2_I"/>
    <property type="match status" value="1"/>
</dbReference>
<protein>
    <submittedName>
        <fullName evidence="1">Phage tail-like protein</fullName>
    </submittedName>
</protein>
<dbReference type="InterPro" id="IPR011748">
    <property type="entry name" value="Unchr_phage_tail-like"/>
</dbReference>
<keyword evidence="2" id="KW-1185">Reference proteome</keyword>
<gene>
    <name evidence="1" type="ORF">EV192_107190</name>
</gene>
<dbReference type="EMBL" id="SLWS01000007">
    <property type="protein sequence ID" value="TCO55767.1"/>
    <property type="molecule type" value="Genomic_DNA"/>
</dbReference>
<dbReference type="NCBIfam" id="TIGR02242">
    <property type="entry name" value="tail_TIGR02242"/>
    <property type="match status" value="1"/>
</dbReference>
<evidence type="ECO:0000313" key="1">
    <source>
        <dbReference type="EMBL" id="TCO55767.1"/>
    </source>
</evidence>
<organism evidence="1 2">
    <name type="scientific">Actinocrispum wychmicini</name>
    <dbReference type="NCBI Taxonomy" id="1213861"/>
    <lineage>
        <taxon>Bacteria</taxon>
        <taxon>Bacillati</taxon>
        <taxon>Actinomycetota</taxon>
        <taxon>Actinomycetes</taxon>
        <taxon>Pseudonocardiales</taxon>
        <taxon>Pseudonocardiaceae</taxon>
        <taxon>Actinocrispum</taxon>
    </lineage>
</organism>